<reference evidence="1" key="1">
    <citation type="journal article" date="2017" name="Nature">
        <title>The sunflower genome provides insights into oil metabolism, flowering and Asterid evolution.</title>
        <authorList>
            <person name="Badouin H."/>
            <person name="Gouzy J."/>
            <person name="Grassa C.J."/>
            <person name="Murat F."/>
            <person name="Staton S.E."/>
            <person name="Cottret L."/>
            <person name="Lelandais-Briere C."/>
            <person name="Owens G.L."/>
            <person name="Carrere S."/>
            <person name="Mayjonade B."/>
            <person name="Legrand L."/>
            <person name="Gill N."/>
            <person name="Kane N.C."/>
            <person name="Bowers J.E."/>
            <person name="Hubner S."/>
            <person name="Bellec A."/>
            <person name="Berard A."/>
            <person name="Berges H."/>
            <person name="Blanchet N."/>
            <person name="Boniface M.C."/>
            <person name="Brunel D."/>
            <person name="Catrice O."/>
            <person name="Chaidir N."/>
            <person name="Claudel C."/>
            <person name="Donnadieu C."/>
            <person name="Faraut T."/>
            <person name="Fievet G."/>
            <person name="Helmstetter N."/>
            <person name="King M."/>
            <person name="Knapp S.J."/>
            <person name="Lai Z."/>
            <person name="Le Paslier M.C."/>
            <person name="Lippi Y."/>
            <person name="Lorenzon L."/>
            <person name="Mandel J.R."/>
            <person name="Marage G."/>
            <person name="Marchand G."/>
            <person name="Marquand E."/>
            <person name="Bret-Mestries E."/>
            <person name="Morien E."/>
            <person name="Nambeesan S."/>
            <person name="Nguyen T."/>
            <person name="Pegot-Espagnet P."/>
            <person name="Pouilly N."/>
            <person name="Raftis F."/>
            <person name="Sallet E."/>
            <person name="Schiex T."/>
            <person name="Thomas J."/>
            <person name="Vandecasteele C."/>
            <person name="Vares D."/>
            <person name="Vear F."/>
            <person name="Vautrin S."/>
            <person name="Crespi M."/>
            <person name="Mangin B."/>
            <person name="Burke J.M."/>
            <person name="Salse J."/>
            <person name="Munos S."/>
            <person name="Vincourt P."/>
            <person name="Rieseberg L.H."/>
            <person name="Langlade N.B."/>
        </authorList>
    </citation>
    <scope>NUCLEOTIDE SEQUENCE</scope>
    <source>
        <tissue evidence="1">Leaves</tissue>
    </source>
</reference>
<proteinExistence type="predicted"/>
<dbReference type="EMBL" id="MNCJ02000332">
    <property type="protein sequence ID" value="KAF5755993.1"/>
    <property type="molecule type" value="Genomic_DNA"/>
</dbReference>
<comment type="caution">
    <text evidence="1">The sequence shown here is derived from an EMBL/GenBank/DDBJ whole genome shotgun (WGS) entry which is preliminary data.</text>
</comment>
<accession>A0A9K3DKS6</accession>
<evidence type="ECO:0000313" key="2">
    <source>
        <dbReference type="Proteomes" id="UP000215914"/>
    </source>
</evidence>
<evidence type="ECO:0000313" key="1">
    <source>
        <dbReference type="EMBL" id="KAF5755993.1"/>
    </source>
</evidence>
<reference evidence="1" key="2">
    <citation type="submission" date="2020-06" db="EMBL/GenBank/DDBJ databases">
        <title>Helianthus annuus Genome sequencing and assembly Release 2.</title>
        <authorList>
            <person name="Gouzy J."/>
            <person name="Langlade N."/>
            <person name="Munos S."/>
        </authorList>
    </citation>
    <scope>NUCLEOTIDE SEQUENCE</scope>
    <source>
        <tissue evidence="1">Leaves</tissue>
    </source>
</reference>
<keyword evidence="2" id="KW-1185">Reference proteome</keyword>
<dbReference type="AlphaFoldDB" id="A0A9K3DKS6"/>
<protein>
    <submittedName>
        <fullName evidence="1">Uncharacterized protein</fullName>
    </submittedName>
</protein>
<dbReference type="Proteomes" id="UP000215914">
    <property type="component" value="Unassembled WGS sequence"/>
</dbReference>
<sequence length="68" mass="8090">MALFKSRHEIVSRAFIEPPRQHVISSRFPILQTPTSYNFFSLFFLYNEVKHYLMERVLRWGDGQNAGD</sequence>
<organism evidence="1 2">
    <name type="scientific">Helianthus annuus</name>
    <name type="common">Common sunflower</name>
    <dbReference type="NCBI Taxonomy" id="4232"/>
    <lineage>
        <taxon>Eukaryota</taxon>
        <taxon>Viridiplantae</taxon>
        <taxon>Streptophyta</taxon>
        <taxon>Embryophyta</taxon>
        <taxon>Tracheophyta</taxon>
        <taxon>Spermatophyta</taxon>
        <taxon>Magnoliopsida</taxon>
        <taxon>eudicotyledons</taxon>
        <taxon>Gunneridae</taxon>
        <taxon>Pentapetalae</taxon>
        <taxon>asterids</taxon>
        <taxon>campanulids</taxon>
        <taxon>Asterales</taxon>
        <taxon>Asteraceae</taxon>
        <taxon>Asteroideae</taxon>
        <taxon>Heliantheae alliance</taxon>
        <taxon>Heliantheae</taxon>
        <taxon>Helianthus</taxon>
    </lineage>
</organism>
<gene>
    <name evidence="1" type="ORF">HanXRQr2_Chr17g0809301</name>
</gene>
<dbReference type="Gramene" id="mRNA:HanXRQr2_Chr17g0809301">
    <property type="protein sequence ID" value="CDS:HanXRQr2_Chr17g0809301.1"/>
    <property type="gene ID" value="HanXRQr2_Chr17g0809301"/>
</dbReference>
<name>A0A9K3DKS6_HELAN</name>